<accession>A0A6P1QQK3</accession>
<dbReference type="Proteomes" id="UP000464318">
    <property type="component" value="Chromosome"/>
</dbReference>
<evidence type="ECO:0000313" key="2">
    <source>
        <dbReference type="Proteomes" id="UP000464318"/>
    </source>
</evidence>
<organism evidence="1 2">
    <name type="scientific">Bergeyella cardium</name>
    <dbReference type="NCBI Taxonomy" id="1585976"/>
    <lineage>
        <taxon>Bacteria</taxon>
        <taxon>Pseudomonadati</taxon>
        <taxon>Bacteroidota</taxon>
        <taxon>Flavobacteriia</taxon>
        <taxon>Flavobacteriales</taxon>
        <taxon>Weeksellaceae</taxon>
        <taxon>Bergeyella</taxon>
    </lineage>
</organism>
<name>A0A6P1QQK3_9FLAO</name>
<evidence type="ECO:0000313" key="1">
    <source>
        <dbReference type="EMBL" id="QHN64446.1"/>
    </source>
</evidence>
<dbReference type="AlphaFoldDB" id="A0A6P1QQK3"/>
<proteinExistence type="predicted"/>
<sequence>MKEVRFKDGLLMGFLLSVLVSFAVYFFTIKGGQNEKSDYYLITNQIQKMNKMVVVEQDFSSMERTKITRELFGGTIPGTEKSIITFTKTNVQVSYDLNKMNIEVDSTRKRLIIRELPQPQVRILPSVEIQAMDDSFLSRFSEEEIKKITQSAKDKAYKSVNQERLISNSKKQLIENLEQIFVLAQVLGYSIEDDTKTLKL</sequence>
<dbReference type="RefSeq" id="WP_120488856.1">
    <property type="nucleotide sequence ID" value="NZ_CP029149.1"/>
</dbReference>
<keyword evidence="2" id="KW-1185">Reference proteome</keyword>
<dbReference type="EMBL" id="CP029149">
    <property type="protein sequence ID" value="QHN64446.1"/>
    <property type="molecule type" value="Genomic_DNA"/>
</dbReference>
<protein>
    <submittedName>
        <fullName evidence="1">DUF4230 domain-containing protein</fullName>
    </submittedName>
</protein>
<dbReference type="OrthoDB" id="5700441at2"/>
<dbReference type="Pfam" id="PF14014">
    <property type="entry name" value="DUF4230"/>
    <property type="match status" value="1"/>
</dbReference>
<gene>
    <name evidence="1" type="ORF">DBX24_00340</name>
</gene>
<dbReference type="InterPro" id="IPR025324">
    <property type="entry name" value="DUF4230"/>
</dbReference>
<dbReference type="KEGG" id="bcad:DBX24_00340"/>
<reference evidence="1 2" key="1">
    <citation type="submission" date="2018-04" db="EMBL/GenBank/DDBJ databases">
        <title>Characteristic and Complete Genome Sequencing of A Novel Member of Infective Endocarditis Causative Bacteria: Bergeyella cardium QL-PH.</title>
        <authorList>
            <person name="Pan H."/>
            <person name="Sun E."/>
            <person name="Zhang Y."/>
        </authorList>
    </citation>
    <scope>NUCLEOTIDE SEQUENCE [LARGE SCALE GENOMIC DNA]</scope>
    <source>
        <strain evidence="1 2">HPQL</strain>
    </source>
</reference>